<dbReference type="EMBL" id="JBBPCB010000001">
    <property type="protein sequence ID" value="MEK8178726.1"/>
    <property type="molecule type" value="Genomic_DNA"/>
</dbReference>
<dbReference type="PANTHER" id="PTHR28008">
    <property type="entry name" value="DOMAIN PROTEIN, PUTATIVE (AFU_ORTHOLOGUE AFUA_3G10980)-RELATED"/>
    <property type="match status" value="1"/>
</dbReference>
<keyword evidence="1" id="KW-1133">Transmembrane helix</keyword>
<dbReference type="PANTHER" id="PTHR28008:SF1">
    <property type="entry name" value="DOMAIN PROTEIN, PUTATIVE (AFU_ORTHOLOGUE AFUA_3G10980)-RELATED"/>
    <property type="match status" value="1"/>
</dbReference>
<feature type="transmembrane region" description="Helical" evidence="1">
    <location>
        <begin position="38"/>
        <end position="56"/>
    </location>
</feature>
<gene>
    <name evidence="2" type="ORF">WMW71_00105</name>
</gene>
<dbReference type="RefSeq" id="WP_187658887.1">
    <property type="nucleotide sequence ID" value="NZ_JACTAB010000001.1"/>
</dbReference>
<sequence>MLKKTILSLAIGWTFLILVLCLVNFNDLPTVKVSGADKYGHFVFHLIFTLLWGYYFWLKQNHITYTKLAYIILTSLCFGILIEFLQGAFTKTRQADSIDVVANFSGAMTAFVVFVLIKTAKKG</sequence>
<comment type="caution">
    <text evidence="2">The sequence shown here is derived from an EMBL/GenBank/DDBJ whole genome shotgun (WGS) entry which is preliminary data.</text>
</comment>
<reference evidence="2 3" key="1">
    <citation type="submission" date="2024-04" db="EMBL/GenBank/DDBJ databases">
        <title>draft genome sequnece of Flavobacterium buctense JCM 30750.</title>
        <authorList>
            <person name="Kim D.-U."/>
        </authorList>
    </citation>
    <scope>NUCLEOTIDE SEQUENCE [LARGE SCALE GENOMIC DNA]</scope>
    <source>
        <strain evidence="2 3">JCM 30750</strain>
    </source>
</reference>
<feature type="transmembrane region" description="Helical" evidence="1">
    <location>
        <begin position="100"/>
        <end position="117"/>
    </location>
</feature>
<keyword evidence="3" id="KW-1185">Reference proteome</keyword>
<feature type="transmembrane region" description="Helical" evidence="1">
    <location>
        <begin position="68"/>
        <end position="88"/>
    </location>
</feature>
<evidence type="ECO:0000313" key="3">
    <source>
        <dbReference type="Proteomes" id="UP001491349"/>
    </source>
</evidence>
<dbReference type="Proteomes" id="UP001491349">
    <property type="component" value="Unassembled WGS sequence"/>
</dbReference>
<dbReference type="NCBIfam" id="NF037970">
    <property type="entry name" value="vanZ_1"/>
    <property type="match status" value="1"/>
</dbReference>
<keyword evidence="1" id="KW-0472">Membrane</keyword>
<protein>
    <submittedName>
        <fullName evidence="2">VanZ family protein</fullName>
    </submittedName>
</protein>
<evidence type="ECO:0000313" key="2">
    <source>
        <dbReference type="EMBL" id="MEK8178726.1"/>
    </source>
</evidence>
<keyword evidence="1" id="KW-0812">Transmembrane</keyword>
<organism evidence="2 3">
    <name type="scientific">Flavobacterium buctense</name>
    <dbReference type="NCBI Taxonomy" id="1648146"/>
    <lineage>
        <taxon>Bacteria</taxon>
        <taxon>Pseudomonadati</taxon>
        <taxon>Bacteroidota</taxon>
        <taxon>Flavobacteriia</taxon>
        <taxon>Flavobacteriales</taxon>
        <taxon>Flavobacteriaceae</taxon>
        <taxon>Flavobacterium</taxon>
    </lineage>
</organism>
<proteinExistence type="predicted"/>
<evidence type="ECO:0000256" key="1">
    <source>
        <dbReference type="SAM" id="Phobius"/>
    </source>
</evidence>
<name>A0ABU9DYI1_9FLAO</name>
<feature type="transmembrane region" description="Helical" evidence="1">
    <location>
        <begin position="7"/>
        <end position="26"/>
    </location>
</feature>
<accession>A0ABU9DYI1</accession>